<evidence type="ECO:0000313" key="1">
    <source>
        <dbReference type="EMBL" id="WZL76631.1"/>
    </source>
</evidence>
<name>A0ABZ2YEC5_9BACT</name>
<evidence type="ECO:0000313" key="2">
    <source>
        <dbReference type="Proteomes" id="UP001461341"/>
    </source>
</evidence>
<proteinExistence type="predicted"/>
<dbReference type="RefSeq" id="WP_369018795.1">
    <property type="nucleotide sequence ID" value="NZ_CP121689.1"/>
</dbReference>
<dbReference type="Proteomes" id="UP001461341">
    <property type="component" value="Chromosome"/>
</dbReference>
<protein>
    <submittedName>
        <fullName evidence="1">Uncharacterized protein</fullName>
    </submittedName>
</protein>
<dbReference type="EMBL" id="CP121689">
    <property type="protein sequence ID" value="WZL76631.1"/>
    <property type="molecule type" value="Genomic_DNA"/>
</dbReference>
<sequence>MLRLKLEPVPHRHGEIVFVYWEYELDSPYQLCFIPFGALNSFLLEAVENEVEELPSELGLVFEDGRIKIWLPDHFFSDDLFRRIEKALFERLRMFFEEAMF</sequence>
<organism evidence="1 2">
    <name type="scientific">Thermatribacter velox</name>
    <dbReference type="NCBI Taxonomy" id="3039681"/>
    <lineage>
        <taxon>Bacteria</taxon>
        <taxon>Pseudomonadati</taxon>
        <taxon>Atribacterota</taxon>
        <taxon>Atribacteria</taxon>
        <taxon>Atribacterales</taxon>
        <taxon>Thermatribacteraceae</taxon>
        <taxon>Thermatribacter</taxon>
    </lineage>
</organism>
<reference evidence="1 2" key="1">
    <citation type="submission" date="2023-03" db="EMBL/GenBank/DDBJ databases">
        <title>Novel Species.</title>
        <authorList>
            <person name="Ma S."/>
        </authorList>
    </citation>
    <scope>NUCLEOTIDE SEQUENCE [LARGE SCALE GENOMIC DNA]</scope>
    <source>
        <strain evidence="1 2">B11</strain>
    </source>
</reference>
<keyword evidence="2" id="KW-1185">Reference proteome</keyword>
<gene>
    <name evidence="1" type="ORF">QBE54_02540</name>
</gene>
<accession>A0ABZ2YEC5</accession>